<dbReference type="RefSeq" id="WP_340531012.1">
    <property type="nucleotide sequence ID" value="NZ_FMSH01000544.1"/>
</dbReference>
<sequence>MTNFLVPPPTGLRLPLGRLLGTPGAVDALLAAEVSIYLLLNRHARGDWGDVSAEDRLQNNLAVLAHHRVLSCYLLPNGQKVWIITEWDRSATTVLLPEEY</sequence>
<organism evidence="1">
    <name type="scientific">Cupriavidus necator</name>
    <name type="common">Alcaligenes eutrophus</name>
    <name type="synonym">Ralstonia eutropha</name>
    <dbReference type="NCBI Taxonomy" id="106590"/>
    <lineage>
        <taxon>Bacteria</taxon>
        <taxon>Pseudomonadati</taxon>
        <taxon>Pseudomonadota</taxon>
        <taxon>Betaproteobacteria</taxon>
        <taxon>Burkholderiales</taxon>
        <taxon>Burkholderiaceae</taxon>
        <taxon>Cupriavidus</taxon>
    </lineage>
</organism>
<gene>
    <name evidence="1" type="ORF">CNECB9_930006</name>
</gene>
<name>A0A1K0J4D7_CUPNE</name>
<protein>
    <submittedName>
        <fullName evidence="1">Ydg</fullName>
    </submittedName>
</protein>
<reference evidence="1" key="1">
    <citation type="submission" date="2016-09" db="EMBL/GenBank/DDBJ databases">
        <authorList>
            <person name="Capua I."/>
            <person name="De Benedictis P."/>
            <person name="Joannis T."/>
            <person name="Lombin L.H."/>
            <person name="Cattoli G."/>
        </authorList>
    </citation>
    <scope>NUCLEOTIDE SEQUENCE</scope>
    <source>
        <strain evidence="1">B9</strain>
    </source>
</reference>
<dbReference type="EMBL" id="FMSH01000544">
    <property type="protein sequence ID" value="SCV02117.1"/>
    <property type="molecule type" value="Genomic_DNA"/>
</dbReference>
<proteinExistence type="predicted"/>
<dbReference type="AlphaFoldDB" id="A0A1K0J4D7"/>
<accession>A0A1K0J4D7</accession>
<evidence type="ECO:0000313" key="1">
    <source>
        <dbReference type="EMBL" id="SCV02117.1"/>
    </source>
</evidence>